<keyword evidence="1" id="KW-0812">Transmembrane</keyword>
<evidence type="ECO:0000256" key="1">
    <source>
        <dbReference type="SAM" id="Phobius"/>
    </source>
</evidence>
<dbReference type="EMBL" id="JBHTBY010000009">
    <property type="protein sequence ID" value="MFC7321507.1"/>
    <property type="molecule type" value="Genomic_DNA"/>
</dbReference>
<evidence type="ECO:0000259" key="2">
    <source>
        <dbReference type="Pfam" id="PF06713"/>
    </source>
</evidence>
<keyword evidence="1" id="KW-1133">Transmembrane helix</keyword>
<keyword evidence="4" id="KW-1185">Reference proteome</keyword>
<sequence length="136" mass="15591">MFGGIILFILTMYIIGGEPEGWQLIRYNSIPGYIVSGLIIGLLLWIWFRTGYTIEKGKVHISYGPFRKSISIEKIKKLGKTRNPFTAPALSIDRLDILYGDHQTIQVSPKHEAEFIRLLTEENPHTYIEGKNRLKS</sequence>
<gene>
    <name evidence="3" type="ORF">ACFQMN_11495</name>
</gene>
<keyword evidence="1" id="KW-0472">Membrane</keyword>
<organism evidence="3 4">
    <name type="scientific">Halobacillus campisalis</name>
    <dbReference type="NCBI Taxonomy" id="435909"/>
    <lineage>
        <taxon>Bacteria</taxon>
        <taxon>Bacillati</taxon>
        <taxon>Bacillota</taxon>
        <taxon>Bacilli</taxon>
        <taxon>Bacillales</taxon>
        <taxon>Bacillaceae</taxon>
        <taxon>Halobacillus</taxon>
    </lineage>
</organism>
<dbReference type="Pfam" id="PF06713">
    <property type="entry name" value="bPH_4"/>
    <property type="match status" value="1"/>
</dbReference>
<dbReference type="InterPro" id="IPR009589">
    <property type="entry name" value="PH_YyaB-like"/>
</dbReference>
<dbReference type="RefSeq" id="WP_289216672.1">
    <property type="nucleotide sequence ID" value="NZ_JAPVRC010000007.1"/>
</dbReference>
<comment type="caution">
    <text evidence="3">The sequence shown here is derived from an EMBL/GenBank/DDBJ whole genome shotgun (WGS) entry which is preliminary data.</text>
</comment>
<dbReference type="Proteomes" id="UP001596494">
    <property type="component" value="Unassembled WGS sequence"/>
</dbReference>
<protein>
    <submittedName>
        <fullName evidence="3">PH domain-containing protein</fullName>
    </submittedName>
</protein>
<feature type="domain" description="Uncharacterized protein YyaB-like PH" evidence="2">
    <location>
        <begin position="50"/>
        <end position="123"/>
    </location>
</feature>
<evidence type="ECO:0000313" key="3">
    <source>
        <dbReference type="EMBL" id="MFC7321507.1"/>
    </source>
</evidence>
<name>A0ABW2K713_9BACI</name>
<proteinExistence type="predicted"/>
<reference evidence="4" key="1">
    <citation type="journal article" date="2019" name="Int. J. Syst. Evol. Microbiol.">
        <title>The Global Catalogue of Microorganisms (GCM) 10K type strain sequencing project: providing services to taxonomists for standard genome sequencing and annotation.</title>
        <authorList>
            <consortium name="The Broad Institute Genomics Platform"/>
            <consortium name="The Broad Institute Genome Sequencing Center for Infectious Disease"/>
            <person name="Wu L."/>
            <person name="Ma J."/>
        </authorList>
    </citation>
    <scope>NUCLEOTIDE SEQUENCE [LARGE SCALE GENOMIC DNA]</scope>
    <source>
        <strain evidence="4">CCUG 73951</strain>
    </source>
</reference>
<accession>A0ABW2K713</accession>
<evidence type="ECO:0000313" key="4">
    <source>
        <dbReference type="Proteomes" id="UP001596494"/>
    </source>
</evidence>
<feature type="transmembrane region" description="Helical" evidence="1">
    <location>
        <begin position="27"/>
        <end position="48"/>
    </location>
</feature>